<name>G6ED87_9SPHN</name>
<comment type="caution">
    <text evidence="1">The sequence shown here is derived from an EMBL/GenBank/DDBJ whole genome shotgun (WGS) entry which is preliminary data.</text>
</comment>
<evidence type="ECO:0000313" key="1">
    <source>
        <dbReference type="EMBL" id="EHJ60686.1"/>
    </source>
</evidence>
<proteinExistence type="predicted"/>
<dbReference type="Proteomes" id="UP000004030">
    <property type="component" value="Unassembled WGS sequence"/>
</dbReference>
<protein>
    <submittedName>
        <fullName evidence="1">Uncharacterized protein</fullName>
    </submittedName>
</protein>
<keyword evidence="2" id="KW-1185">Reference proteome</keyword>
<dbReference type="AlphaFoldDB" id="G6ED87"/>
<accession>G6ED87</accession>
<organism evidence="1 2">
    <name type="scientific">Novosphingobium pentaromativorans US6-1</name>
    <dbReference type="NCBI Taxonomy" id="1088721"/>
    <lineage>
        <taxon>Bacteria</taxon>
        <taxon>Pseudomonadati</taxon>
        <taxon>Pseudomonadota</taxon>
        <taxon>Alphaproteobacteria</taxon>
        <taxon>Sphingomonadales</taxon>
        <taxon>Sphingomonadaceae</taxon>
        <taxon>Novosphingobium</taxon>
    </lineage>
</organism>
<reference evidence="1 2" key="1">
    <citation type="journal article" date="2012" name="J. Bacteriol.">
        <title>Genome sequence of benzo(a)pyrene-degrading bacterium Novosphingobium pentaromativorans US6-1.</title>
        <authorList>
            <person name="Luo Y.R."/>
            <person name="Kang S.G."/>
            <person name="Kim S.J."/>
            <person name="Kim M.R."/>
            <person name="Li N."/>
            <person name="Lee J.H."/>
            <person name="Kwon K.K."/>
        </authorList>
    </citation>
    <scope>NUCLEOTIDE SEQUENCE [LARGE SCALE GENOMIC DNA]</scope>
    <source>
        <strain evidence="1 2">US6-1</strain>
    </source>
</reference>
<gene>
    <name evidence="1" type="ORF">NSU_2308</name>
</gene>
<sequence length="48" mass="5150">MMRLRANIAGHVARARLSARSRLAGSPENAAAIIHLDKTGKDHDVDDA</sequence>
<dbReference type="EMBL" id="AGFM01000033">
    <property type="protein sequence ID" value="EHJ60686.1"/>
    <property type="molecule type" value="Genomic_DNA"/>
</dbReference>
<evidence type="ECO:0000313" key="2">
    <source>
        <dbReference type="Proteomes" id="UP000004030"/>
    </source>
</evidence>